<dbReference type="RefSeq" id="WP_145242658.1">
    <property type="nucleotide sequence ID" value="NZ_VNFF01000034.1"/>
</dbReference>
<proteinExistence type="predicted"/>
<keyword evidence="2" id="KW-1185">Reference proteome</keyword>
<name>A0ABY3F7E6_9GAMM</name>
<organism evidence="1 2">
    <name type="scientific">Pseudoalteromonas neustonica</name>
    <dbReference type="NCBI Taxonomy" id="1840331"/>
    <lineage>
        <taxon>Bacteria</taxon>
        <taxon>Pseudomonadati</taxon>
        <taxon>Pseudomonadota</taxon>
        <taxon>Gammaproteobacteria</taxon>
        <taxon>Alteromonadales</taxon>
        <taxon>Pseudoalteromonadaceae</taxon>
        <taxon>Pseudoalteromonas</taxon>
    </lineage>
</organism>
<protein>
    <submittedName>
        <fullName evidence="1">Uncharacterized protein</fullName>
    </submittedName>
</protein>
<evidence type="ECO:0000313" key="1">
    <source>
        <dbReference type="EMBL" id="TVU79889.1"/>
    </source>
</evidence>
<dbReference type="EMBL" id="VNFF01000034">
    <property type="protein sequence ID" value="TVU79889.1"/>
    <property type="molecule type" value="Genomic_DNA"/>
</dbReference>
<gene>
    <name evidence="1" type="ORF">FQP85_22110</name>
</gene>
<accession>A0ABY3F7E6</accession>
<evidence type="ECO:0000313" key="2">
    <source>
        <dbReference type="Proteomes" id="UP000317938"/>
    </source>
</evidence>
<reference evidence="1 2" key="1">
    <citation type="submission" date="2019-07" db="EMBL/GenBank/DDBJ databases">
        <title>Diversity of Bacteria from Kongsfjorden, Arctic.</title>
        <authorList>
            <person name="Yu Y."/>
        </authorList>
    </citation>
    <scope>NUCLEOTIDE SEQUENCE [LARGE SCALE GENOMIC DNA]</scope>
    <source>
        <strain evidence="1 2">SM1927</strain>
    </source>
</reference>
<dbReference type="Proteomes" id="UP000317938">
    <property type="component" value="Unassembled WGS sequence"/>
</dbReference>
<comment type="caution">
    <text evidence="1">The sequence shown here is derived from an EMBL/GenBank/DDBJ whole genome shotgun (WGS) entry which is preliminary data.</text>
</comment>
<sequence>MSNSRVPQLRMVEHLNCNNIMVGLATVVSTKKDGKEGWALPGCGFTTNRNKASSVCAKMHYLIEGLGGIKPAMKIKQAA</sequence>